<proteinExistence type="predicted"/>
<dbReference type="InterPro" id="IPR013762">
    <property type="entry name" value="Integrase-like_cat_sf"/>
</dbReference>
<dbReference type="SUPFAM" id="SSF56349">
    <property type="entry name" value="DNA breaking-rejoining enzymes"/>
    <property type="match status" value="1"/>
</dbReference>
<sequence length="287" mass="33418">MPRSSLPKGVHRVRRKTVEGMKYHFYAWRGGPKFWTDTVREPRDPKFLIAYAEAIKTRHSADYMTPQMVDDFLDSTAMPKGERTQADYKKWALRFADEFADDPAKLWENPKSRGELNEWRAKWKDSPKQHDYAGTVAVRILNWARDEGKIAALYCDRLHRIYSVDRAEIVWTEADQKAFKDAAPSWVKRVMTLACETGLRPADLVRLTRGNLESFDGIDRFRVRTQKRGRVAHIPVTPELRQLIDETPADQLVLLVNDRNKPLRPTSASRAITRYRDRIAEKLSVRH</sequence>
<keyword evidence="4" id="KW-1185">Reference proteome</keyword>
<dbReference type="EMBL" id="BPFH01000009">
    <property type="protein sequence ID" value="GIT96980.1"/>
    <property type="molecule type" value="Genomic_DNA"/>
</dbReference>
<evidence type="ECO:0000313" key="4">
    <source>
        <dbReference type="Proteomes" id="UP000786693"/>
    </source>
</evidence>
<feature type="domain" description="Tyr recombinase" evidence="2">
    <location>
        <begin position="157"/>
        <end position="287"/>
    </location>
</feature>
<dbReference type="PROSITE" id="PS51898">
    <property type="entry name" value="TYR_RECOMBINASE"/>
    <property type="match status" value="1"/>
</dbReference>
<evidence type="ECO:0000256" key="1">
    <source>
        <dbReference type="ARBA" id="ARBA00023172"/>
    </source>
</evidence>
<organism evidence="3 4">
    <name type="scientific">Jannaschia pagri</name>
    <dbReference type="NCBI Taxonomy" id="2829797"/>
    <lineage>
        <taxon>Bacteria</taxon>
        <taxon>Pseudomonadati</taxon>
        <taxon>Pseudomonadota</taxon>
        <taxon>Alphaproteobacteria</taxon>
        <taxon>Rhodobacterales</taxon>
        <taxon>Roseobacteraceae</taxon>
        <taxon>Jannaschia</taxon>
    </lineage>
</organism>
<reference evidence="3 4" key="1">
    <citation type="submission" date="2021-05" db="EMBL/GenBank/DDBJ databases">
        <title>Bacteria Genome sequencing.</title>
        <authorList>
            <person name="Takabe Y."/>
            <person name="Nakajima Y."/>
            <person name="Suzuki S."/>
            <person name="Shiozaki T."/>
        </authorList>
    </citation>
    <scope>NUCLEOTIDE SEQUENCE [LARGE SCALE GENOMIC DNA]</scope>
    <source>
        <strain evidence="3 4">AI_62</strain>
    </source>
</reference>
<comment type="caution">
    <text evidence="3">The sequence shown here is derived from an EMBL/GenBank/DDBJ whole genome shotgun (WGS) entry which is preliminary data.</text>
</comment>
<evidence type="ECO:0000313" key="3">
    <source>
        <dbReference type="EMBL" id="GIT96980.1"/>
    </source>
</evidence>
<keyword evidence="1" id="KW-0233">DNA recombination</keyword>
<dbReference type="Proteomes" id="UP000786693">
    <property type="component" value="Unassembled WGS sequence"/>
</dbReference>
<protein>
    <submittedName>
        <fullName evidence="3">Integrase</fullName>
    </submittedName>
</protein>
<dbReference type="InterPro" id="IPR011010">
    <property type="entry name" value="DNA_brk_join_enz"/>
</dbReference>
<evidence type="ECO:0000259" key="2">
    <source>
        <dbReference type="PROSITE" id="PS51898"/>
    </source>
</evidence>
<name>A0ABQ4NRD3_9RHOB</name>
<dbReference type="RefSeq" id="WP_220750465.1">
    <property type="nucleotide sequence ID" value="NZ_BPFH01000009.1"/>
</dbReference>
<gene>
    <name evidence="3" type="ORF">JANAI62_36030</name>
</gene>
<dbReference type="InterPro" id="IPR002104">
    <property type="entry name" value="Integrase_catalytic"/>
</dbReference>
<dbReference type="Gene3D" id="1.10.443.10">
    <property type="entry name" value="Intergrase catalytic core"/>
    <property type="match status" value="1"/>
</dbReference>
<accession>A0ABQ4NRD3</accession>